<dbReference type="Gene3D" id="1.10.340.70">
    <property type="match status" value="1"/>
</dbReference>
<evidence type="ECO:0000313" key="4">
    <source>
        <dbReference type="Proteomes" id="UP000215902"/>
    </source>
</evidence>
<feature type="domain" description="Integrase catalytic" evidence="2">
    <location>
        <begin position="337"/>
        <end position="501"/>
    </location>
</feature>
<gene>
    <name evidence="3" type="ORF">BOX15_Mlig008663g1</name>
</gene>
<dbReference type="InterPro" id="IPR001584">
    <property type="entry name" value="Integrase_cat-core"/>
</dbReference>
<feature type="region of interest" description="Disordered" evidence="1">
    <location>
        <begin position="132"/>
        <end position="181"/>
    </location>
</feature>
<comment type="caution">
    <text evidence="3">The sequence shown here is derived from an EMBL/GenBank/DDBJ whole genome shotgun (WGS) entry which is preliminary data.</text>
</comment>
<dbReference type="Proteomes" id="UP000215902">
    <property type="component" value="Unassembled WGS sequence"/>
</dbReference>
<dbReference type="InterPro" id="IPR012337">
    <property type="entry name" value="RNaseH-like_sf"/>
</dbReference>
<keyword evidence="4" id="KW-1185">Reference proteome</keyword>
<dbReference type="InterPro" id="IPR050951">
    <property type="entry name" value="Retrovirus_Pol_polyprotein"/>
</dbReference>
<reference evidence="3 4" key="1">
    <citation type="submission" date="2017-06" db="EMBL/GenBank/DDBJ databases">
        <title>A platform for efficient transgenesis in Macrostomum lignano, a flatworm model organism for stem cell research.</title>
        <authorList>
            <person name="Berezikov E."/>
        </authorList>
    </citation>
    <scope>NUCLEOTIDE SEQUENCE [LARGE SCALE GENOMIC DNA]</scope>
    <source>
        <strain evidence="3">DV1</strain>
        <tissue evidence="3">Whole organism</tissue>
    </source>
</reference>
<organism evidence="3 4">
    <name type="scientific">Macrostomum lignano</name>
    <dbReference type="NCBI Taxonomy" id="282301"/>
    <lineage>
        <taxon>Eukaryota</taxon>
        <taxon>Metazoa</taxon>
        <taxon>Spiralia</taxon>
        <taxon>Lophotrochozoa</taxon>
        <taxon>Platyhelminthes</taxon>
        <taxon>Rhabditophora</taxon>
        <taxon>Macrostomorpha</taxon>
        <taxon>Macrostomida</taxon>
        <taxon>Macrostomidae</taxon>
        <taxon>Macrostomum</taxon>
    </lineage>
</organism>
<feature type="compositionally biased region" description="Acidic residues" evidence="1">
    <location>
        <begin position="665"/>
        <end position="679"/>
    </location>
</feature>
<sequence length="711" mass="80491">DSEATEQAALLMTAHNANPDQQCKFNSPEFCAESSRRVDRGQTLATAARSTLCPPSRQTAAHRLCGKSSPPLRHRPVQEKTHPMTTMIEPTATAACDEACFTCCVSPYSQESPGLCSGGKCTAPAAEIPVKRATMRTSKRDQRSYADVVRQSPSERPNPDADKTESRDQRRATEAETAGVMTPQPCRAVLTDFLRLPMTRQQFVDAQRADRAISYVLNLVKNEAPKPEFDARLRLSKEQRNLLGYFENLRVEDDLLMIDLTDGQQSPKVVLPEALDAQVLQELHSSPLCGHLGQTKTLKRLRERFWRPGLARVTENFISRCRACLESKSRRRDKVPVQSFPVCEVLGRVHCDVVGPIAQRSKSGNRYILTLCDATSKYPFAYPMRNQKAKTVIKILQERLIPDFGVPCWIHTDQGTNFTGSAFKKFCNLFGIRHTTTTPYNPASNGQVENLNKQLKSVLTCLLERNHNDWDTFLPACLMALRSSVHPVTGFTPHYLVFGRDFRLPIDNAIKKLPEYADLPDYVKDFQRRLDEATELAKERLHLHQQLRDEHYSNLPKAKKLKPGDLVFLNNPVLEPDEAAKFHRPRKALYEVVKPKGEVVYKIRRRLPNPRARRDELVVHRRNLLHVPDADYAMISDPEVEKAKKRRRQPDDPDGAGPATLPPVPEEELEDPDDNEDDDVRPALWWYFRPLAIPEVQPGGGPNTTPANQDR</sequence>
<dbReference type="PROSITE" id="PS50994">
    <property type="entry name" value="INTEGRASE"/>
    <property type="match status" value="1"/>
</dbReference>
<accession>A0A267G1Y9</accession>
<dbReference type="EMBL" id="NIVC01000640">
    <property type="protein sequence ID" value="PAA79347.1"/>
    <property type="molecule type" value="Genomic_DNA"/>
</dbReference>
<protein>
    <recommendedName>
        <fullName evidence="2">Integrase catalytic domain-containing protein</fullName>
    </recommendedName>
</protein>
<dbReference type="InterPro" id="IPR041588">
    <property type="entry name" value="Integrase_H2C2"/>
</dbReference>
<evidence type="ECO:0000259" key="2">
    <source>
        <dbReference type="PROSITE" id="PS50994"/>
    </source>
</evidence>
<dbReference type="OrthoDB" id="6151170at2759"/>
<dbReference type="Pfam" id="PF00665">
    <property type="entry name" value="rve"/>
    <property type="match status" value="1"/>
</dbReference>
<feature type="non-terminal residue" evidence="3">
    <location>
        <position position="1"/>
    </location>
</feature>
<proteinExistence type="predicted"/>
<dbReference type="FunFam" id="1.10.340.70:FF:000001">
    <property type="entry name" value="Retrovirus-related Pol polyprotein from transposon gypsy-like Protein"/>
    <property type="match status" value="1"/>
</dbReference>
<feature type="compositionally biased region" description="Basic and acidic residues" evidence="1">
    <location>
        <begin position="157"/>
        <end position="174"/>
    </location>
</feature>
<dbReference type="SUPFAM" id="SSF53098">
    <property type="entry name" value="Ribonuclease H-like"/>
    <property type="match status" value="1"/>
</dbReference>
<dbReference type="Gene3D" id="3.30.420.10">
    <property type="entry name" value="Ribonuclease H-like superfamily/Ribonuclease H"/>
    <property type="match status" value="1"/>
</dbReference>
<dbReference type="STRING" id="282301.A0A267G1Y9"/>
<evidence type="ECO:0000256" key="1">
    <source>
        <dbReference type="SAM" id="MobiDB-lite"/>
    </source>
</evidence>
<evidence type="ECO:0000313" key="3">
    <source>
        <dbReference type="EMBL" id="PAA79347.1"/>
    </source>
</evidence>
<dbReference type="PANTHER" id="PTHR37984">
    <property type="entry name" value="PROTEIN CBG26694"/>
    <property type="match status" value="1"/>
</dbReference>
<feature type="region of interest" description="Disordered" evidence="1">
    <location>
        <begin position="635"/>
        <end position="680"/>
    </location>
</feature>
<dbReference type="Pfam" id="PF17921">
    <property type="entry name" value="Integrase_H2C2"/>
    <property type="match status" value="1"/>
</dbReference>
<name>A0A267G1Y9_9PLAT</name>
<dbReference type="FunFam" id="3.30.420.10:FF:000032">
    <property type="entry name" value="Retrovirus-related Pol polyprotein from transposon 297-like Protein"/>
    <property type="match status" value="1"/>
</dbReference>
<dbReference type="GO" id="GO:0015074">
    <property type="term" value="P:DNA integration"/>
    <property type="evidence" value="ECO:0007669"/>
    <property type="project" value="InterPro"/>
</dbReference>
<dbReference type="InterPro" id="IPR036397">
    <property type="entry name" value="RNaseH_sf"/>
</dbReference>
<dbReference type="GO" id="GO:0003676">
    <property type="term" value="F:nucleic acid binding"/>
    <property type="evidence" value="ECO:0007669"/>
    <property type="project" value="InterPro"/>
</dbReference>
<dbReference type="AlphaFoldDB" id="A0A267G1Y9"/>
<dbReference type="PANTHER" id="PTHR37984:SF15">
    <property type="entry name" value="INTEGRASE CATALYTIC DOMAIN-CONTAINING PROTEIN"/>
    <property type="match status" value="1"/>
</dbReference>